<keyword evidence="3" id="KW-1185">Reference proteome</keyword>
<feature type="region of interest" description="Disordered" evidence="1">
    <location>
        <begin position="178"/>
        <end position="200"/>
    </location>
</feature>
<proteinExistence type="predicted"/>
<gene>
    <name evidence="2" type="ORF">DFH94DRAFT_482195</name>
</gene>
<evidence type="ECO:0000256" key="1">
    <source>
        <dbReference type="SAM" id="MobiDB-lite"/>
    </source>
</evidence>
<feature type="compositionally biased region" description="Polar residues" evidence="1">
    <location>
        <begin position="191"/>
        <end position="200"/>
    </location>
</feature>
<dbReference type="Proteomes" id="UP000759537">
    <property type="component" value="Unassembled WGS sequence"/>
</dbReference>
<dbReference type="AlphaFoldDB" id="A0A9P5JUB4"/>
<reference evidence="2" key="1">
    <citation type="submission" date="2019-10" db="EMBL/GenBank/DDBJ databases">
        <authorList>
            <consortium name="DOE Joint Genome Institute"/>
            <person name="Kuo A."/>
            <person name="Miyauchi S."/>
            <person name="Kiss E."/>
            <person name="Drula E."/>
            <person name="Kohler A."/>
            <person name="Sanchez-Garcia M."/>
            <person name="Andreopoulos B."/>
            <person name="Barry K.W."/>
            <person name="Bonito G."/>
            <person name="Buee M."/>
            <person name="Carver A."/>
            <person name="Chen C."/>
            <person name="Cichocki N."/>
            <person name="Clum A."/>
            <person name="Culley D."/>
            <person name="Crous P.W."/>
            <person name="Fauchery L."/>
            <person name="Girlanda M."/>
            <person name="Hayes R."/>
            <person name="Keri Z."/>
            <person name="LaButti K."/>
            <person name="Lipzen A."/>
            <person name="Lombard V."/>
            <person name="Magnuson J."/>
            <person name="Maillard F."/>
            <person name="Morin E."/>
            <person name="Murat C."/>
            <person name="Nolan M."/>
            <person name="Ohm R."/>
            <person name="Pangilinan J."/>
            <person name="Pereira M."/>
            <person name="Perotto S."/>
            <person name="Peter M."/>
            <person name="Riley R."/>
            <person name="Sitrit Y."/>
            <person name="Stielow B."/>
            <person name="Szollosi G."/>
            <person name="Zifcakova L."/>
            <person name="Stursova M."/>
            <person name="Spatafora J.W."/>
            <person name="Tedersoo L."/>
            <person name="Vaario L.-M."/>
            <person name="Yamada A."/>
            <person name="Yan M."/>
            <person name="Wang P."/>
            <person name="Xu J."/>
            <person name="Bruns T."/>
            <person name="Baldrian P."/>
            <person name="Vilgalys R."/>
            <person name="Henrissat B."/>
            <person name="Grigoriev I.V."/>
            <person name="Hibbett D."/>
            <person name="Nagy L.G."/>
            <person name="Martin F.M."/>
        </authorList>
    </citation>
    <scope>NUCLEOTIDE SEQUENCE</scope>
    <source>
        <strain evidence="2">Prilba</strain>
    </source>
</reference>
<dbReference type="EMBL" id="WHVB01000084">
    <property type="protein sequence ID" value="KAF8462803.1"/>
    <property type="molecule type" value="Genomic_DNA"/>
</dbReference>
<sequence length="200" mass="22362">MGTRPRNRVQKLALGSVPDRAPGRGVASRGACTQTRDATNSTRRVYVWVRSRSRPFRIDCMYFTSLRCLRGKDQGKDAQVRARKVDPTRSHLLARLGGLLRHAYEDVQTPQPPSCVPFPLLTTDASASPRSRLAHPVPFPFERAIASLNSSPLPKHPAALYCQFGWSTSVLPRSKPRRLGGEIWMPPGHSPFTQSQPRRQ</sequence>
<name>A0A9P5JUB4_9AGAM</name>
<reference evidence="2" key="2">
    <citation type="journal article" date="2020" name="Nat. Commun.">
        <title>Large-scale genome sequencing of mycorrhizal fungi provides insights into the early evolution of symbiotic traits.</title>
        <authorList>
            <person name="Miyauchi S."/>
            <person name="Kiss E."/>
            <person name="Kuo A."/>
            <person name="Drula E."/>
            <person name="Kohler A."/>
            <person name="Sanchez-Garcia M."/>
            <person name="Morin E."/>
            <person name="Andreopoulos B."/>
            <person name="Barry K.W."/>
            <person name="Bonito G."/>
            <person name="Buee M."/>
            <person name="Carver A."/>
            <person name="Chen C."/>
            <person name="Cichocki N."/>
            <person name="Clum A."/>
            <person name="Culley D."/>
            <person name="Crous P.W."/>
            <person name="Fauchery L."/>
            <person name="Girlanda M."/>
            <person name="Hayes R.D."/>
            <person name="Keri Z."/>
            <person name="LaButti K."/>
            <person name="Lipzen A."/>
            <person name="Lombard V."/>
            <person name="Magnuson J."/>
            <person name="Maillard F."/>
            <person name="Murat C."/>
            <person name="Nolan M."/>
            <person name="Ohm R.A."/>
            <person name="Pangilinan J."/>
            <person name="Pereira M.F."/>
            <person name="Perotto S."/>
            <person name="Peter M."/>
            <person name="Pfister S."/>
            <person name="Riley R."/>
            <person name="Sitrit Y."/>
            <person name="Stielow J.B."/>
            <person name="Szollosi G."/>
            <person name="Zifcakova L."/>
            <person name="Stursova M."/>
            <person name="Spatafora J.W."/>
            <person name="Tedersoo L."/>
            <person name="Vaario L.M."/>
            <person name="Yamada A."/>
            <person name="Yan M."/>
            <person name="Wang P."/>
            <person name="Xu J."/>
            <person name="Bruns T."/>
            <person name="Baldrian P."/>
            <person name="Vilgalys R."/>
            <person name="Dunand C."/>
            <person name="Henrissat B."/>
            <person name="Grigoriev I.V."/>
            <person name="Hibbett D."/>
            <person name="Nagy L.G."/>
            <person name="Martin F.M."/>
        </authorList>
    </citation>
    <scope>NUCLEOTIDE SEQUENCE</scope>
    <source>
        <strain evidence="2">Prilba</strain>
    </source>
</reference>
<evidence type="ECO:0000313" key="2">
    <source>
        <dbReference type="EMBL" id="KAF8462803.1"/>
    </source>
</evidence>
<protein>
    <submittedName>
        <fullName evidence="2">Uncharacterized protein</fullName>
    </submittedName>
</protein>
<accession>A0A9P5JUB4</accession>
<organism evidence="2 3">
    <name type="scientific">Russula ochroleuca</name>
    <dbReference type="NCBI Taxonomy" id="152965"/>
    <lineage>
        <taxon>Eukaryota</taxon>
        <taxon>Fungi</taxon>
        <taxon>Dikarya</taxon>
        <taxon>Basidiomycota</taxon>
        <taxon>Agaricomycotina</taxon>
        <taxon>Agaricomycetes</taxon>
        <taxon>Russulales</taxon>
        <taxon>Russulaceae</taxon>
        <taxon>Russula</taxon>
    </lineage>
</organism>
<comment type="caution">
    <text evidence="2">The sequence shown here is derived from an EMBL/GenBank/DDBJ whole genome shotgun (WGS) entry which is preliminary data.</text>
</comment>
<evidence type="ECO:0000313" key="3">
    <source>
        <dbReference type="Proteomes" id="UP000759537"/>
    </source>
</evidence>
<feature type="region of interest" description="Disordered" evidence="1">
    <location>
        <begin position="16"/>
        <end position="35"/>
    </location>
</feature>